<sequence>MIEIIEFKTGEKIEVNTPKDLKEILKYCNPSMMRHYKAQLPMLDIKGFGEAIEIKRIGITNE</sequence>
<evidence type="ECO:0000313" key="1">
    <source>
        <dbReference type="EMBL" id="AXX89327.1"/>
    </source>
</evidence>
<evidence type="ECO:0000313" key="2">
    <source>
        <dbReference type="Proteomes" id="UP000263040"/>
    </source>
</evidence>
<dbReference type="RefSeq" id="WP_118885882.1">
    <property type="nucleotide sequence ID" value="NZ_CP032100.1"/>
</dbReference>
<keyword evidence="2" id="KW-1185">Reference proteome</keyword>
<proteinExistence type="predicted"/>
<dbReference type="KEGG" id="asui:ASUIS_0836"/>
<accession>A0AAD0SWZ2</accession>
<dbReference type="Proteomes" id="UP000263040">
    <property type="component" value="Chromosome"/>
</dbReference>
<dbReference type="EMBL" id="CP032100">
    <property type="protein sequence ID" value="AXX89327.1"/>
    <property type="molecule type" value="Genomic_DNA"/>
</dbReference>
<reference evidence="1 2" key="1">
    <citation type="submission" date="2018-08" db="EMBL/GenBank/DDBJ databases">
        <title>Complete genome of the Arcobacter suis type strain LMG 26152.</title>
        <authorList>
            <person name="Miller W.G."/>
            <person name="Yee E."/>
            <person name="Bono J.L."/>
        </authorList>
    </citation>
    <scope>NUCLEOTIDE SEQUENCE [LARGE SCALE GENOMIC DNA]</scope>
    <source>
        <strain evidence="1 2">CECT 7833</strain>
    </source>
</reference>
<gene>
    <name evidence="1" type="ORF">ASUIS_0836</name>
</gene>
<name>A0AAD0SWZ2_9BACT</name>
<organism evidence="1 2">
    <name type="scientific">Arcobacter suis CECT 7833</name>
    <dbReference type="NCBI Taxonomy" id="663365"/>
    <lineage>
        <taxon>Bacteria</taxon>
        <taxon>Pseudomonadati</taxon>
        <taxon>Campylobacterota</taxon>
        <taxon>Epsilonproteobacteria</taxon>
        <taxon>Campylobacterales</taxon>
        <taxon>Arcobacteraceae</taxon>
        <taxon>Arcobacter</taxon>
    </lineage>
</organism>
<dbReference type="AlphaFoldDB" id="A0AAD0SWZ2"/>
<protein>
    <submittedName>
        <fullName evidence="1">Uncharacterized protein</fullName>
    </submittedName>
</protein>